<sequence>MASNSYISKPLDASGGMRPRGWRKPVPKLIPDPPKRHNSLSRSSSFRHLMLPNTNEPQPPMPDNWKETIDKALSKSRVQRPRNPRPPHHAQMDVNTVKCGATTGSISSSTRQQSRGEEKALPMLPATHAIERQSDAGSTLTESTTSTTVELSTEFPPTTSVRSSSLFHGEQVTLPQTPPPAPEPEKRGAQAVDDRRFYDAQYRIVYPQGLNCSKLDVTRRHVAVFPSLPRNTVDRDNVSADLTAFEYPDDGHSVRHPYASSVMLDKVVQQAGPPFSDTHVPDADIGCMSCVGFIFRGFVRRRMGSTSRVKY</sequence>
<organism evidence="1 2">
    <name type="scientific">Irpex rosettiformis</name>
    <dbReference type="NCBI Taxonomy" id="378272"/>
    <lineage>
        <taxon>Eukaryota</taxon>
        <taxon>Fungi</taxon>
        <taxon>Dikarya</taxon>
        <taxon>Basidiomycota</taxon>
        <taxon>Agaricomycotina</taxon>
        <taxon>Agaricomycetes</taxon>
        <taxon>Polyporales</taxon>
        <taxon>Irpicaceae</taxon>
        <taxon>Irpex</taxon>
    </lineage>
</organism>
<keyword evidence="2" id="KW-1185">Reference proteome</keyword>
<comment type="caution">
    <text evidence="1">The sequence shown here is derived from an EMBL/GenBank/DDBJ whole genome shotgun (WGS) entry which is preliminary data.</text>
</comment>
<evidence type="ECO:0000313" key="1">
    <source>
        <dbReference type="EMBL" id="KAI0092007.1"/>
    </source>
</evidence>
<protein>
    <submittedName>
        <fullName evidence="1">Uncharacterized protein</fullName>
    </submittedName>
</protein>
<name>A0ACB8UCI0_9APHY</name>
<gene>
    <name evidence="1" type="ORF">BDY19DRAFT_573736</name>
</gene>
<proteinExistence type="predicted"/>
<reference evidence="1" key="1">
    <citation type="journal article" date="2021" name="Environ. Microbiol.">
        <title>Gene family expansions and transcriptome signatures uncover fungal adaptations to wood decay.</title>
        <authorList>
            <person name="Hage H."/>
            <person name="Miyauchi S."/>
            <person name="Viragh M."/>
            <person name="Drula E."/>
            <person name="Min B."/>
            <person name="Chaduli D."/>
            <person name="Navarro D."/>
            <person name="Favel A."/>
            <person name="Norest M."/>
            <person name="Lesage-Meessen L."/>
            <person name="Balint B."/>
            <person name="Merenyi Z."/>
            <person name="de Eugenio L."/>
            <person name="Morin E."/>
            <person name="Martinez A.T."/>
            <person name="Baldrian P."/>
            <person name="Stursova M."/>
            <person name="Martinez M.J."/>
            <person name="Novotny C."/>
            <person name="Magnuson J.K."/>
            <person name="Spatafora J.W."/>
            <person name="Maurice S."/>
            <person name="Pangilinan J."/>
            <person name="Andreopoulos W."/>
            <person name="LaButti K."/>
            <person name="Hundley H."/>
            <person name="Na H."/>
            <person name="Kuo A."/>
            <person name="Barry K."/>
            <person name="Lipzen A."/>
            <person name="Henrissat B."/>
            <person name="Riley R."/>
            <person name="Ahrendt S."/>
            <person name="Nagy L.G."/>
            <person name="Grigoriev I.V."/>
            <person name="Martin F."/>
            <person name="Rosso M.N."/>
        </authorList>
    </citation>
    <scope>NUCLEOTIDE SEQUENCE</scope>
    <source>
        <strain evidence="1">CBS 384.51</strain>
    </source>
</reference>
<accession>A0ACB8UCI0</accession>
<dbReference type="Proteomes" id="UP001055072">
    <property type="component" value="Unassembled WGS sequence"/>
</dbReference>
<dbReference type="EMBL" id="MU274904">
    <property type="protein sequence ID" value="KAI0092007.1"/>
    <property type="molecule type" value="Genomic_DNA"/>
</dbReference>
<evidence type="ECO:0000313" key="2">
    <source>
        <dbReference type="Proteomes" id="UP001055072"/>
    </source>
</evidence>